<organism evidence="2 3">
    <name type="scientific">Enterocloster aldenensis</name>
    <dbReference type="NCBI Taxonomy" id="358742"/>
    <lineage>
        <taxon>Bacteria</taxon>
        <taxon>Bacillati</taxon>
        <taxon>Bacillota</taxon>
        <taxon>Clostridia</taxon>
        <taxon>Lachnospirales</taxon>
        <taxon>Lachnospiraceae</taxon>
        <taxon>Enterocloster</taxon>
    </lineage>
</organism>
<feature type="domain" description="NAD-dependent epimerase/dehydratase" evidence="1">
    <location>
        <begin position="3"/>
        <end position="245"/>
    </location>
</feature>
<evidence type="ECO:0000259" key="1">
    <source>
        <dbReference type="Pfam" id="PF01370"/>
    </source>
</evidence>
<protein>
    <submittedName>
        <fullName evidence="2">NAD(P)-dependent oxidoreductase</fullName>
    </submittedName>
</protein>
<dbReference type="Gene3D" id="3.40.50.720">
    <property type="entry name" value="NAD(P)-binding Rossmann-like Domain"/>
    <property type="match status" value="1"/>
</dbReference>
<dbReference type="InterPro" id="IPR050177">
    <property type="entry name" value="Lipid_A_modif_metabolic_enz"/>
</dbReference>
<accession>A0AAX1SE77</accession>
<dbReference type="Proteomes" id="UP001299608">
    <property type="component" value="Unassembled WGS sequence"/>
</dbReference>
<dbReference type="SUPFAM" id="SSF51735">
    <property type="entry name" value="NAD(P)-binding Rossmann-fold domains"/>
    <property type="match status" value="1"/>
</dbReference>
<comment type="caution">
    <text evidence="2">The sequence shown here is derived from an EMBL/GenBank/DDBJ whole genome shotgun (WGS) entry which is preliminary data.</text>
</comment>
<evidence type="ECO:0000313" key="2">
    <source>
        <dbReference type="EMBL" id="MCG4747904.1"/>
    </source>
</evidence>
<evidence type="ECO:0000313" key="3">
    <source>
        <dbReference type="Proteomes" id="UP001299608"/>
    </source>
</evidence>
<dbReference type="PANTHER" id="PTHR43245">
    <property type="entry name" value="BIFUNCTIONAL POLYMYXIN RESISTANCE PROTEIN ARNA"/>
    <property type="match status" value="1"/>
</dbReference>
<sequence>MRIVVTGATSFIGLAVIENLLHGGHEVLAVARPDSPGRKKLEGRKGIRILTCGLDHIGNLTDPLVLAGRPDGPGGSGAARGADAWLHLGWEGAGSANRQNPQLQARNIGYALESLRTAAAIGCTRFLFSGSQAEYGIYRTVMKEDGVCSPVSEYGKDKLEVCRRASEEAERLGITYIHARIFSVYGPGDHPWSLVSTCIDTFLRGGHMEMGACTQMWNFLYITDAARALAGLLLAKAPAGVYNVAGEDTRPLKEYIEELHGLCGGKGTYEYGKRLPNAEGVVSLMPDISKLTRAAGFRQEVSFGDGIREMLKLRY</sequence>
<reference evidence="2" key="1">
    <citation type="submission" date="2022-01" db="EMBL/GenBank/DDBJ databases">
        <title>Collection of gut derived symbiotic bacterial strains cultured from healthy donors.</title>
        <authorList>
            <person name="Lin H."/>
            <person name="Kohout C."/>
            <person name="Waligurski E."/>
            <person name="Pamer E.G."/>
        </authorList>
    </citation>
    <scope>NUCLEOTIDE SEQUENCE</scope>
    <source>
        <strain evidence="2">DFI.6.55</strain>
    </source>
</reference>
<dbReference type="InterPro" id="IPR001509">
    <property type="entry name" value="Epimerase_deHydtase"/>
</dbReference>
<dbReference type="EMBL" id="JAKNGE010000030">
    <property type="protein sequence ID" value="MCG4747904.1"/>
    <property type="molecule type" value="Genomic_DNA"/>
</dbReference>
<dbReference type="PANTHER" id="PTHR43245:SF13">
    <property type="entry name" value="UDP-D-APIOSE_UDP-D-XYLOSE SYNTHASE 2"/>
    <property type="match status" value="1"/>
</dbReference>
<proteinExistence type="predicted"/>
<name>A0AAX1SE77_9FIRM</name>
<dbReference type="InterPro" id="IPR036291">
    <property type="entry name" value="NAD(P)-bd_dom_sf"/>
</dbReference>
<dbReference type="RefSeq" id="WP_117562209.1">
    <property type="nucleotide sequence ID" value="NZ_JAJCID010000015.1"/>
</dbReference>
<gene>
    <name evidence="2" type="ORF">L0N08_20985</name>
</gene>
<dbReference type="AlphaFoldDB" id="A0AAX1SE77"/>
<dbReference type="Pfam" id="PF01370">
    <property type="entry name" value="Epimerase"/>
    <property type="match status" value="1"/>
</dbReference>